<name>A0A915JP26_ROMCU</name>
<accession>A0A915JP26</accession>
<proteinExistence type="predicted"/>
<keyword evidence="1" id="KW-1185">Reference proteome</keyword>
<organism evidence="1 2">
    <name type="scientific">Romanomermis culicivorax</name>
    <name type="common">Nematode worm</name>
    <dbReference type="NCBI Taxonomy" id="13658"/>
    <lineage>
        <taxon>Eukaryota</taxon>
        <taxon>Metazoa</taxon>
        <taxon>Ecdysozoa</taxon>
        <taxon>Nematoda</taxon>
        <taxon>Enoplea</taxon>
        <taxon>Dorylaimia</taxon>
        <taxon>Mermithida</taxon>
        <taxon>Mermithoidea</taxon>
        <taxon>Mermithidae</taxon>
        <taxon>Romanomermis</taxon>
    </lineage>
</organism>
<dbReference type="WBParaSite" id="nRc.2.0.1.t27842-RA">
    <property type="protein sequence ID" value="nRc.2.0.1.t27842-RA"/>
    <property type="gene ID" value="nRc.2.0.1.g27842"/>
</dbReference>
<reference evidence="2" key="1">
    <citation type="submission" date="2022-11" db="UniProtKB">
        <authorList>
            <consortium name="WormBaseParasite"/>
        </authorList>
    </citation>
    <scope>IDENTIFICATION</scope>
</reference>
<protein>
    <submittedName>
        <fullName evidence="2">Uncharacterized protein</fullName>
    </submittedName>
</protein>
<dbReference type="Proteomes" id="UP000887565">
    <property type="component" value="Unplaced"/>
</dbReference>
<evidence type="ECO:0000313" key="1">
    <source>
        <dbReference type="Proteomes" id="UP000887565"/>
    </source>
</evidence>
<dbReference type="AlphaFoldDB" id="A0A915JP26"/>
<sequence length="62" mass="6770">MLVPTEQVKKMSFQWIGIFPNKVEGSPPQTGFLKPICPLGDSGDLNLTIGPKLDKTGGNQWN</sequence>
<evidence type="ECO:0000313" key="2">
    <source>
        <dbReference type="WBParaSite" id="nRc.2.0.1.t27842-RA"/>
    </source>
</evidence>